<sequence length="173" mass="18520">MLAILVNAASLSLLCAPATPSARPAVRRAARIFLSEESTKVWQMEIDLGKAGTANMRMRPTMDKSEAVIVQYALPFGLNVENQQGKAVCTKDGTGGEKVGDVLRFTTEWKMGLPRGDGLVSTAASFGGAIGWQISLFDVAKATSWDSVVEALVSNTPERTDSVTLIFERPLSS</sequence>
<accession>A0A7S0LLK4</accession>
<keyword evidence="1" id="KW-0732">Signal</keyword>
<evidence type="ECO:0000313" key="2">
    <source>
        <dbReference type="EMBL" id="CAD8614618.1"/>
    </source>
</evidence>
<dbReference type="AlphaFoldDB" id="A0A7S0LLK4"/>
<organism evidence="2">
    <name type="scientific">Coccolithus braarudii</name>
    <dbReference type="NCBI Taxonomy" id="221442"/>
    <lineage>
        <taxon>Eukaryota</taxon>
        <taxon>Haptista</taxon>
        <taxon>Haptophyta</taxon>
        <taxon>Prymnesiophyceae</taxon>
        <taxon>Coccolithales</taxon>
        <taxon>Coccolithaceae</taxon>
        <taxon>Coccolithus</taxon>
    </lineage>
</organism>
<reference evidence="2" key="1">
    <citation type="submission" date="2021-01" db="EMBL/GenBank/DDBJ databases">
        <authorList>
            <person name="Corre E."/>
            <person name="Pelletier E."/>
            <person name="Niang G."/>
            <person name="Scheremetjew M."/>
            <person name="Finn R."/>
            <person name="Kale V."/>
            <person name="Holt S."/>
            <person name="Cochrane G."/>
            <person name="Meng A."/>
            <person name="Brown T."/>
            <person name="Cohen L."/>
        </authorList>
    </citation>
    <scope>NUCLEOTIDE SEQUENCE</scope>
    <source>
        <strain evidence="2">PLY182g</strain>
    </source>
</reference>
<protein>
    <recommendedName>
        <fullName evidence="3">Peptidylprolyl isomerase</fullName>
    </recommendedName>
</protein>
<proteinExistence type="predicted"/>
<gene>
    <name evidence="2" type="ORF">CPEL01642_LOCUS17999</name>
</gene>
<evidence type="ECO:0000256" key="1">
    <source>
        <dbReference type="SAM" id="SignalP"/>
    </source>
</evidence>
<evidence type="ECO:0008006" key="3">
    <source>
        <dbReference type="Google" id="ProtNLM"/>
    </source>
</evidence>
<feature type="chain" id="PRO_5031360256" description="Peptidylprolyl isomerase" evidence="1">
    <location>
        <begin position="18"/>
        <end position="173"/>
    </location>
</feature>
<feature type="signal peptide" evidence="1">
    <location>
        <begin position="1"/>
        <end position="17"/>
    </location>
</feature>
<dbReference type="EMBL" id="HBEY01037801">
    <property type="protein sequence ID" value="CAD8614618.1"/>
    <property type="molecule type" value="Transcribed_RNA"/>
</dbReference>
<name>A0A7S0LLK4_9EUKA</name>